<accession>A0AA88A4R9</accession>
<dbReference type="AlphaFoldDB" id="A0AA88A4R9"/>
<organism evidence="1 2">
    <name type="scientific">Ficus carica</name>
    <name type="common">Common fig</name>
    <dbReference type="NCBI Taxonomy" id="3494"/>
    <lineage>
        <taxon>Eukaryota</taxon>
        <taxon>Viridiplantae</taxon>
        <taxon>Streptophyta</taxon>
        <taxon>Embryophyta</taxon>
        <taxon>Tracheophyta</taxon>
        <taxon>Spermatophyta</taxon>
        <taxon>Magnoliopsida</taxon>
        <taxon>eudicotyledons</taxon>
        <taxon>Gunneridae</taxon>
        <taxon>Pentapetalae</taxon>
        <taxon>rosids</taxon>
        <taxon>fabids</taxon>
        <taxon>Rosales</taxon>
        <taxon>Moraceae</taxon>
        <taxon>Ficeae</taxon>
        <taxon>Ficus</taxon>
    </lineage>
</organism>
<reference evidence="1" key="1">
    <citation type="submission" date="2023-07" db="EMBL/GenBank/DDBJ databases">
        <title>draft genome sequence of fig (Ficus carica).</title>
        <authorList>
            <person name="Takahashi T."/>
            <person name="Nishimura K."/>
        </authorList>
    </citation>
    <scope>NUCLEOTIDE SEQUENCE</scope>
</reference>
<evidence type="ECO:0000313" key="2">
    <source>
        <dbReference type="Proteomes" id="UP001187192"/>
    </source>
</evidence>
<evidence type="ECO:0000313" key="1">
    <source>
        <dbReference type="EMBL" id="GMN34101.1"/>
    </source>
</evidence>
<dbReference type="Proteomes" id="UP001187192">
    <property type="component" value="Unassembled WGS sequence"/>
</dbReference>
<gene>
    <name evidence="1" type="ORF">TIFTF001_004511</name>
</gene>
<sequence length="58" mass="5800">MLHGWPEGMGSGPSMYGGGAMVLLLTGARLGADRLDLNLGGGSRDAVEGVIILLSVCG</sequence>
<comment type="caution">
    <text evidence="1">The sequence shown here is derived from an EMBL/GenBank/DDBJ whole genome shotgun (WGS) entry which is preliminary data.</text>
</comment>
<name>A0AA88A4R9_FICCA</name>
<protein>
    <submittedName>
        <fullName evidence="1">Uncharacterized protein</fullName>
    </submittedName>
</protein>
<keyword evidence="2" id="KW-1185">Reference proteome</keyword>
<dbReference type="EMBL" id="BTGU01000004">
    <property type="protein sequence ID" value="GMN34101.1"/>
    <property type="molecule type" value="Genomic_DNA"/>
</dbReference>
<proteinExistence type="predicted"/>